<evidence type="ECO:0000313" key="3">
    <source>
        <dbReference type="EMBL" id="MDM4015489.1"/>
    </source>
</evidence>
<organism evidence="3 4">
    <name type="scientific">Roseiconus lacunae</name>
    <dbReference type="NCBI Taxonomy" id="2605694"/>
    <lineage>
        <taxon>Bacteria</taxon>
        <taxon>Pseudomonadati</taxon>
        <taxon>Planctomycetota</taxon>
        <taxon>Planctomycetia</taxon>
        <taxon>Pirellulales</taxon>
        <taxon>Pirellulaceae</taxon>
        <taxon>Roseiconus</taxon>
    </lineage>
</organism>
<feature type="chain" id="PRO_5046312969" evidence="2">
    <location>
        <begin position="28"/>
        <end position="161"/>
    </location>
</feature>
<dbReference type="EMBL" id="JASZZN010000005">
    <property type="protein sequence ID" value="MDM4015489.1"/>
    <property type="molecule type" value="Genomic_DNA"/>
</dbReference>
<keyword evidence="2" id="KW-0732">Signal</keyword>
<protein>
    <submittedName>
        <fullName evidence="3">Uncharacterized protein</fullName>
    </submittedName>
</protein>
<comment type="caution">
    <text evidence="3">The sequence shown here is derived from an EMBL/GenBank/DDBJ whole genome shotgun (WGS) entry which is preliminary data.</text>
</comment>
<dbReference type="RefSeq" id="WP_289162986.1">
    <property type="nucleotide sequence ID" value="NZ_JASZZN010000005.1"/>
</dbReference>
<gene>
    <name evidence="3" type="ORF">QTN89_08625</name>
</gene>
<dbReference type="Proteomes" id="UP001239462">
    <property type="component" value="Unassembled WGS sequence"/>
</dbReference>
<keyword evidence="4" id="KW-1185">Reference proteome</keyword>
<evidence type="ECO:0000313" key="4">
    <source>
        <dbReference type="Proteomes" id="UP001239462"/>
    </source>
</evidence>
<accession>A0ABT7PG81</accession>
<proteinExistence type="predicted"/>
<sequence length="161" mass="18158">MTRTKLSKLVAIVFVAVVFVSAAPAQAGGNGWGWSKPINKRMGAFYTSNKNANFQRKSNYKTPSHYNHHRTYVPSVHQHSFGNYHSAYKQHHITKPIQTVQHHRPLVITKSPVKTQVIAPHQPATNSVLNHGFLQQHNHHVPVGQPTLTHPSKPIVNGYWQ</sequence>
<evidence type="ECO:0000256" key="1">
    <source>
        <dbReference type="SAM" id="MobiDB-lite"/>
    </source>
</evidence>
<feature type="signal peptide" evidence="2">
    <location>
        <begin position="1"/>
        <end position="27"/>
    </location>
</feature>
<reference evidence="3 4" key="1">
    <citation type="submission" date="2023-06" db="EMBL/GenBank/DDBJ databases">
        <title>Roseiconus lacunae JC819 isolated from Gulf of Mannar region, Tamil Nadu.</title>
        <authorList>
            <person name="Pk S."/>
            <person name="Ch S."/>
            <person name="Ch V.R."/>
        </authorList>
    </citation>
    <scope>NUCLEOTIDE SEQUENCE [LARGE SCALE GENOMIC DNA]</scope>
    <source>
        <strain evidence="3 4">JC819</strain>
    </source>
</reference>
<evidence type="ECO:0000256" key="2">
    <source>
        <dbReference type="SAM" id="SignalP"/>
    </source>
</evidence>
<feature type="region of interest" description="Disordered" evidence="1">
    <location>
        <begin position="142"/>
        <end position="161"/>
    </location>
</feature>
<name>A0ABT7PG81_9BACT</name>